<dbReference type="PIRSF" id="PIRSF004789">
    <property type="entry name" value="DR1281"/>
    <property type="match status" value="1"/>
</dbReference>
<dbReference type="RefSeq" id="WP_054327480.1">
    <property type="nucleotide sequence ID" value="NZ_JACOPL010000007.1"/>
</dbReference>
<dbReference type="InterPro" id="IPR005235">
    <property type="entry name" value="YmdB-like"/>
</dbReference>
<name>A0A923LUU3_9FIRM</name>
<feature type="binding site" evidence="2">
    <location>
        <position position="39"/>
    </location>
    <ligand>
        <name>Fe cation</name>
        <dbReference type="ChEBI" id="CHEBI:24875"/>
        <label>1</label>
    </ligand>
</feature>
<dbReference type="PANTHER" id="PTHR36303:SF1">
    <property type="entry name" value="2',3'-CYCLIC-NUCLEOTIDE 2'-PHOSPHODIESTERASE"/>
    <property type="match status" value="1"/>
</dbReference>
<accession>A0A923LUU3</accession>
<evidence type="ECO:0000313" key="3">
    <source>
        <dbReference type="EMBL" id="MBC5725544.1"/>
    </source>
</evidence>
<evidence type="ECO:0000313" key="4">
    <source>
        <dbReference type="Proteomes" id="UP000606499"/>
    </source>
</evidence>
<feature type="binding site" evidence="2">
    <location>
        <position position="40"/>
    </location>
    <ligand>
        <name>Fe cation</name>
        <dbReference type="ChEBI" id="CHEBI:24875"/>
        <label>1</label>
    </ligand>
</feature>
<dbReference type="GO" id="GO:0004113">
    <property type="term" value="F:2',3'-cyclic-nucleotide 3'-phosphodiesterase activity"/>
    <property type="evidence" value="ECO:0007669"/>
    <property type="project" value="TreeGrafter"/>
</dbReference>
<dbReference type="Pfam" id="PF13277">
    <property type="entry name" value="YmdB"/>
    <property type="match status" value="1"/>
</dbReference>
<keyword evidence="2" id="KW-0479">Metal-binding</keyword>
<sequence length="261" mass="27969">MKVLAVGDVVGEAGIDTLHGLLRRVKREHGADFVIVNGENAAGRGIMPKQADDIFSAGADIITLGNHAFSKQQIAPYLDEHPDVLRPANLAPQSPGRGWGVFDGPQGLRLLVMNLIGRCDMHYGPDNPFLCADKILREAAGQYDIALAEIHANATSEKLAMGYYLDGRAAAVWGTHTHVQTADNRVNPKGAGYITDIGMTGPVVSVLGVCVEQSVAMFRGDLTEYFKTAPGDCALSGAVFTIGRDGRCASVARVWERWAVR</sequence>
<dbReference type="SUPFAM" id="SSF56300">
    <property type="entry name" value="Metallo-dependent phosphatases"/>
    <property type="match status" value="1"/>
</dbReference>
<evidence type="ECO:0000256" key="2">
    <source>
        <dbReference type="PIRSR" id="PIRSR004789-51"/>
    </source>
</evidence>
<dbReference type="Proteomes" id="UP000606499">
    <property type="component" value="Unassembled WGS sequence"/>
</dbReference>
<keyword evidence="4" id="KW-1185">Reference proteome</keyword>
<protein>
    <submittedName>
        <fullName evidence="3">YmdB family metallophosphoesterase</fullName>
    </submittedName>
</protein>
<feature type="binding site" evidence="2">
    <location>
        <position position="151"/>
    </location>
    <ligand>
        <name>Fe cation</name>
        <dbReference type="ChEBI" id="CHEBI:24875"/>
        <label>2</label>
    </ligand>
</feature>
<dbReference type="AlphaFoldDB" id="A0A923LUU3"/>
<dbReference type="PANTHER" id="PTHR36303">
    <property type="entry name" value="2',3'-CYCLIC-NUCLEOTIDE 2'-PHOSPHODIESTERASE"/>
    <property type="match status" value="1"/>
</dbReference>
<dbReference type="GO" id="GO:0046872">
    <property type="term" value="F:metal ion binding"/>
    <property type="evidence" value="ECO:0007669"/>
    <property type="project" value="UniProtKB-KW"/>
</dbReference>
<proteinExistence type="predicted"/>
<reference evidence="3" key="1">
    <citation type="submission" date="2020-08" db="EMBL/GenBank/DDBJ databases">
        <title>Genome public.</title>
        <authorList>
            <person name="Liu C."/>
            <person name="Sun Q."/>
        </authorList>
    </citation>
    <scope>NUCLEOTIDE SEQUENCE</scope>
    <source>
        <strain evidence="3">NSJ-28</strain>
    </source>
</reference>
<feature type="binding site" evidence="2">
    <location>
        <position position="8"/>
    </location>
    <ligand>
        <name>Fe cation</name>
        <dbReference type="ChEBI" id="CHEBI:24875"/>
        <label>1</label>
    </ligand>
</feature>
<dbReference type="InterPro" id="IPR029052">
    <property type="entry name" value="Metallo-depent_PP-like"/>
</dbReference>
<evidence type="ECO:0000256" key="1">
    <source>
        <dbReference type="PIRSR" id="PIRSR004789-50"/>
    </source>
</evidence>
<organism evidence="3 4">
    <name type="scientific">Agathobaculum faecis</name>
    <dbReference type="NCBI Taxonomy" id="2763013"/>
    <lineage>
        <taxon>Bacteria</taxon>
        <taxon>Bacillati</taxon>
        <taxon>Bacillota</taxon>
        <taxon>Clostridia</taxon>
        <taxon>Eubacteriales</taxon>
        <taxon>Butyricicoccaceae</taxon>
        <taxon>Agathobaculum</taxon>
    </lineage>
</organism>
<feature type="binding site" evidence="2">
    <location>
        <position position="39"/>
    </location>
    <ligand>
        <name>Fe cation</name>
        <dbReference type="ChEBI" id="CHEBI:24875"/>
        <label>2</label>
    </ligand>
</feature>
<feature type="binding site" evidence="2">
    <location>
        <position position="176"/>
    </location>
    <ligand>
        <name>Fe cation</name>
        <dbReference type="ChEBI" id="CHEBI:24875"/>
        <label>2</label>
    </ligand>
</feature>
<feature type="active site" description="Proton donor" evidence="1">
    <location>
        <position position="67"/>
    </location>
</feature>
<comment type="caution">
    <text evidence="3">The sequence shown here is derived from an EMBL/GenBank/DDBJ whole genome shotgun (WGS) entry which is preliminary data.</text>
</comment>
<feature type="binding site" evidence="2">
    <location>
        <position position="66"/>
    </location>
    <ligand>
        <name>Fe cation</name>
        <dbReference type="ChEBI" id="CHEBI:24875"/>
        <label>2</label>
    </ligand>
</feature>
<gene>
    <name evidence="3" type="ORF">H8S45_08760</name>
</gene>
<feature type="binding site" evidence="2">
    <location>
        <position position="178"/>
    </location>
    <ligand>
        <name>Fe cation</name>
        <dbReference type="ChEBI" id="CHEBI:24875"/>
        <label>1</label>
    </ligand>
</feature>
<dbReference type="Gene3D" id="3.60.21.10">
    <property type="match status" value="1"/>
</dbReference>
<dbReference type="EMBL" id="JACOPL010000007">
    <property type="protein sequence ID" value="MBC5725544.1"/>
    <property type="molecule type" value="Genomic_DNA"/>
</dbReference>